<dbReference type="InterPro" id="IPR009057">
    <property type="entry name" value="Homeodomain-like_sf"/>
</dbReference>
<dbReference type="GO" id="GO:0005829">
    <property type="term" value="C:cytosol"/>
    <property type="evidence" value="ECO:0007669"/>
    <property type="project" value="TreeGrafter"/>
</dbReference>
<dbReference type="EMBL" id="CP043311">
    <property type="protein sequence ID" value="QEY60790.1"/>
    <property type="molecule type" value="Genomic_DNA"/>
</dbReference>
<dbReference type="AlphaFoldDB" id="A0A5J6QE44"/>
<evidence type="ECO:0000259" key="4">
    <source>
        <dbReference type="PROSITE" id="PS01124"/>
    </source>
</evidence>
<gene>
    <name evidence="5" type="ORF">FXN65_01550</name>
</gene>
<evidence type="ECO:0000256" key="3">
    <source>
        <dbReference type="ARBA" id="ARBA00023163"/>
    </source>
</evidence>
<dbReference type="Gene3D" id="1.10.10.60">
    <property type="entry name" value="Homeodomain-like"/>
    <property type="match status" value="1"/>
</dbReference>
<keyword evidence="2" id="KW-0238">DNA-binding</keyword>
<dbReference type="KEGG" id="plal:FXN65_01550"/>
<proteinExistence type="predicted"/>
<dbReference type="PANTHER" id="PTHR47894">
    <property type="entry name" value="HTH-TYPE TRANSCRIPTIONAL REGULATOR GADX"/>
    <property type="match status" value="1"/>
</dbReference>
<sequence length="338" mass="37807">MATSLLPEERALTTLHTIALAVATLASSGTDRRLLLEGSGVSCSDLDTPDKLITHAQELRVFANALANTRDPALGLSLGLRMHVSAYGMLGYTMLASRTLRDALTIALGRPALLGTYFKLSLEDDGDEARLVAVGYRYAPELTVFNSELCLTSLLTVLQDLLGTSIRPLRVCLSYRPPLHAATYEQMLGCPVEFGASRNALCFDAELLDRTLPLADPVTYHYGLQQCLKLDAQLDSRHDVLDQIRHHLADNLREACDLDSVARQLHRSERTLRRHLQQLNTSFQRLLDEVRYDKARQLLVQTDLPIYLIAEQLGYSETASFRHAFQRWSGQSPSLYRR</sequence>
<name>A0A5J6QE44_9GAMM</name>
<reference evidence="5 6" key="1">
    <citation type="submission" date="2019-08" db="EMBL/GenBank/DDBJ databases">
        <title>Whole-genome Sequencing of e-waste polymer degrading bacterium Pseudomonas sp. strain PE08.</title>
        <authorList>
            <person name="Kirdat K."/>
            <person name="Debbarma P."/>
            <person name="Narawade N."/>
            <person name="Suyal D."/>
            <person name="Thorat V."/>
            <person name="Shouche Y."/>
            <person name="Goel R."/>
            <person name="Yadav A."/>
        </authorList>
    </citation>
    <scope>NUCLEOTIDE SEQUENCE [LARGE SCALE GENOMIC DNA]</scope>
    <source>
        <strain evidence="5 6">PE08</strain>
    </source>
</reference>
<keyword evidence="3" id="KW-0804">Transcription</keyword>
<evidence type="ECO:0000256" key="2">
    <source>
        <dbReference type="ARBA" id="ARBA00023125"/>
    </source>
</evidence>
<dbReference type="PANTHER" id="PTHR47894:SF1">
    <property type="entry name" value="HTH-TYPE TRANSCRIPTIONAL REGULATOR VQSM"/>
    <property type="match status" value="1"/>
</dbReference>
<dbReference type="PROSITE" id="PS01124">
    <property type="entry name" value="HTH_ARAC_FAMILY_2"/>
    <property type="match status" value="1"/>
</dbReference>
<organism evidence="5 6">
    <name type="scientific">Metapseudomonas lalkuanensis</name>
    <dbReference type="NCBI Taxonomy" id="2604832"/>
    <lineage>
        <taxon>Bacteria</taxon>
        <taxon>Pseudomonadati</taxon>
        <taxon>Pseudomonadota</taxon>
        <taxon>Gammaproteobacteria</taxon>
        <taxon>Pseudomonadales</taxon>
        <taxon>Pseudomonadaceae</taxon>
        <taxon>Metapseudomonas</taxon>
    </lineage>
</organism>
<dbReference type="SMART" id="SM00342">
    <property type="entry name" value="HTH_ARAC"/>
    <property type="match status" value="1"/>
</dbReference>
<evidence type="ECO:0000313" key="6">
    <source>
        <dbReference type="Proteomes" id="UP000327179"/>
    </source>
</evidence>
<dbReference type="InterPro" id="IPR032687">
    <property type="entry name" value="AraC-type_N"/>
</dbReference>
<evidence type="ECO:0000256" key="1">
    <source>
        <dbReference type="ARBA" id="ARBA00023015"/>
    </source>
</evidence>
<keyword evidence="6" id="KW-1185">Reference proteome</keyword>
<dbReference type="Pfam" id="PF12625">
    <property type="entry name" value="Arabinose_bd"/>
    <property type="match status" value="1"/>
</dbReference>
<evidence type="ECO:0000313" key="5">
    <source>
        <dbReference type="EMBL" id="QEY60790.1"/>
    </source>
</evidence>
<feature type="domain" description="HTH araC/xylS-type" evidence="4">
    <location>
        <begin position="242"/>
        <end position="338"/>
    </location>
</feature>
<dbReference type="Proteomes" id="UP000327179">
    <property type="component" value="Chromosome"/>
</dbReference>
<dbReference type="SUPFAM" id="SSF46689">
    <property type="entry name" value="Homeodomain-like"/>
    <property type="match status" value="1"/>
</dbReference>
<protein>
    <submittedName>
        <fullName evidence="5">AraC family transcriptional regulator</fullName>
    </submittedName>
</protein>
<dbReference type="GO" id="GO:0000976">
    <property type="term" value="F:transcription cis-regulatory region binding"/>
    <property type="evidence" value="ECO:0007669"/>
    <property type="project" value="TreeGrafter"/>
</dbReference>
<dbReference type="RefSeq" id="WP_151131337.1">
    <property type="nucleotide sequence ID" value="NZ_CP043311.1"/>
</dbReference>
<dbReference type="Pfam" id="PF12833">
    <property type="entry name" value="HTH_18"/>
    <property type="match status" value="1"/>
</dbReference>
<keyword evidence="1" id="KW-0805">Transcription regulation</keyword>
<dbReference type="InterPro" id="IPR018060">
    <property type="entry name" value="HTH_AraC"/>
</dbReference>
<accession>A0A5J6QE44</accession>
<dbReference type="GO" id="GO:0003700">
    <property type="term" value="F:DNA-binding transcription factor activity"/>
    <property type="evidence" value="ECO:0007669"/>
    <property type="project" value="InterPro"/>
</dbReference>